<comment type="subunit">
    <text evidence="8">Interacts with MAEA and WDR26, components of the CTLH complex that contains GID4, RANBP9 and/or RANBP10, MKLN1, MAEA, RMND5A (or alternatively its paralog RMND5B), GID8, ARMC8, WDR26 and YPEL5.</text>
</comment>
<feature type="active site" description="Glycyl thioester intermediate" evidence="14">
    <location>
        <position position="88"/>
    </location>
</feature>
<dbReference type="OrthoDB" id="269518at2759"/>
<dbReference type="InterPro" id="IPR023313">
    <property type="entry name" value="UBQ-conjugating_AS"/>
</dbReference>
<evidence type="ECO:0000259" key="17">
    <source>
        <dbReference type="PROSITE" id="PS50127"/>
    </source>
</evidence>
<keyword evidence="1" id="KW-0808">Transferase</keyword>
<evidence type="ECO:0000256" key="7">
    <source>
        <dbReference type="ARBA" id="ARBA00060202"/>
    </source>
</evidence>
<accession>C5LC81</accession>
<dbReference type="AlphaFoldDB" id="C5LC81"/>
<evidence type="ECO:0000256" key="13">
    <source>
        <dbReference type="ARBA" id="ARBA00082119"/>
    </source>
</evidence>
<gene>
    <name evidence="18" type="ORF">Pmar_PMAR011593</name>
</gene>
<feature type="region of interest" description="Disordered" evidence="16">
    <location>
        <begin position="230"/>
        <end position="264"/>
    </location>
</feature>
<evidence type="ECO:0000256" key="9">
    <source>
        <dbReference type="ARBA" id="ARBA00072436"/>
    </source>
</evidence>
<keyword evidence="2 15" id="KW-0547">Nucleotide-binding</keyword>
<dbReference type="PANTHER" id="PTHR24068">
    <property type="entry name" value="UBIQUITIN-CONJUGATING ENZYME E2"/>
    <property type="match status" value="1"/>
</dbReference>
<dbReference type="GO" id="GO:0004842">
    <property type="term" value="F:ubiquitin-protein transferase activity"/>
    <property type="evidence" value="ECO:0007669"/>
    <property type="project" value="UniProtKB-ARBA"/>
</dbReference>
<sequence length="279" mass="30467">MSQATNRKHTDFARLMRAGYEVDVDPESKNVTQDFSVLFYAPAESPYKGGVFRIHVELPEQYPFQSPSIGFKNRIYHPNIDERSGSVCLDVINQTWTPLYSLVNIFDVFLPQLLAYPNPSDPLNPEAAALMLRDKTAYDYKCQEYVRLYATAAALEAVVAAGKEDATADDIMDDTAEVGGCTPPLRMAAGSCCSTISSSTAVSSPSALTPIVRERGAAQKCYPAAREFCGGPKTSSRDIGSEVDDDDDVLRDMTDDEMTGSELSALELDCVDELDLDGL</sequence>
<dbReference type="CDD" id="cd23797">
    <property type="entry name" value="UBCc_UBE2H"/>
    <property type="match status" value="1"/>
</dbReference>
<evidence type="ECO:0000256" key="12">
    <source>
        <dbReference type="ARBA" id="ARBA00078369"/>
    </source>
</evidence>
<name>C5LC81_PERM5</name>
<feature type="domain" description="UBC core" evidence="17">
    <location>
        <begin position="3"/>
        <end position="151"/>
    </location>
</feature>
<dbReference type="InterPro" id="IPR000608">
    <property type="entry name" value="UBC"/>
</dbReference>
<dbReference type="InterPro" id="IPR016135">
    <property type="entry name" value="UBQ-conjugating_enzyme/RWD"/>
</dbReference>
<keyword evidence="5" id="KW-0832">Ubl conjugation</keyword>
<dbReference type="RefSeq" id="XP_002773748.1">
    <property type="nucleotide sequence ID" value="XM_002773702.1"/>
</dbReference>
<dbReference type="FunFam" id="3.10.110.10:FF:000078">
    <property type="entry name" value="ubiquitin-conjugating enzyme E2 H isoform X2"/>
    <property type="match status" value="1"/>
</dbReference>
<comment type="similarity">
    <text evidence="15">Belongs to the ubiquitin-conjugating enzyme family.</text>
</comment>
<evidence type="ECO:0000256" key="15">
    <source>
        <dbReference type="RuleBase" id="RU362109"/>
    </source>
</evidence>
<evidence type="ECO:0000256" key="16">
    <source>
        <dbReference type="SAM" id="MobiDB-lite"/>
    </source>
</evidence>
<dbReference type="Pfam" id="PF00179">
    <property type="entry name" value="UQ_con"/>
    <property type="match status" value="1"/>
</dbReference>
<evidence type="ECO:0000256" key="11">
    <source>
        <dbReference type="ARBA" id="ARBA00077502"/>
    </source>
</evidence>
<dbReference type="EMBL" id="GG680918">
    <property type="protein sequence ID" value="EER05564.1"/>
    <property type="molecule type" value="Genomic_DNA"/>
</dbReference>
<evidence type="ECO:0000256" key="6">
    <source>
        <dbReference type="ARBA" id="ARBA00022990"/>
    </source>
</evidence>
<organism evidence="19">
    <name type="scientific">Perkinsus marinus (strain ATCC 50983 / TXsc)</name>
    <dbReference type="NCBI Taxonomy" id="423536"/>
    <lineage>
        <taxon>Eukaryota</taxon>
        <taxon>Sar</taxon>
        <taxon>Alveolata</taxon>
        <taxon>Perkinsozoa</taxon>
        <taxon>Perkinsea</taxon>
        <taxon>Perkinsida</taxon>
        <taxon>Perkinsidae</taxon>
        <taxon>Perkinsus</taxon>
    </lineage>
</organism>
<evidence type="ECO:0000256" key="2">
    <source>
        <dbReference type="ARBA" id="ARBA00022741"/>
    </source>
</evidence>
<dbReference type="InParanoid" id="C5LC81"/>
<evidence type="ECO:0000256" key="1">
    <source>
        <dbReference type="ARBA" id="ARBA00022679"/>
    </source>
</evidence>
<keyword evidence="6" id="KW-0007">Acetylation</keyword>
<dbReference type="FunCoup" id="C5LC81">
    <property type="interactions" value="213"/>
</dbReference>
<evidence type="ECO:0000313" key="19">
    <source>
        <dbReference type="Proteomes" id="UP000007800"/>
    </source>
</evidence>
<dbReference type="GeneID" id="9042314"/>
<evidence type="ECO:0000256" key="3">
    <source>
        <dbReference type="ARBA" id="ARBA00022786"/>
    </source>
</evidence>
<dbReference type="PROSITE" id="PS50127">
    <property type="entry name" value="UBC_2"/>
    <property type="match status" value="1"/>
</dbReference>
<dbReference type="PROSITE" id="PS00183">
    <property type="entry name" value="UBC_1"/>
    <property type="match status" value="1"/>
</dbReference>
<evidence type="ECO:0000256" key="10">
    <source>
        <dbReference type="ARBA" id="ARBA00076312"/>
    </source>
</evidence>
<feature type="compositionally biased region" description="Acidic residues" evidence="16">
    <location>
        <begin position="241"/>
        <end position="259"/>
    </location>
</feature>
<keyword evidence="19" id="KW-1185">Reference proteome</keyword>
<keyword evidence="3 15" id="KW-0833">Ubl conjugation pathway</keyword>
<evidence type="ECO:0000256" key="8">
    <source>
        <dbReference type="ARBA" id="ARBA00063081"/>
    </source>
</evidence>
<keyword evidence="4 15" id="KW-0067">ATP-binding</keyword>
<evidence type="ECO:0000256" key="5">
    <source>
        <dbReference type="ARBA" id="ARBA00022843"/>
    </source>
</evidence>
<comment type="function">
    <text evidence="7">Accepts ubiquitin from the E1 complex and catalyzes its covalent attachment to other proteins. E2 ubiquitin conjugating enzyme that transfers ubiquitin to MAEA, a core component of the CTLH E3 ubiquitin-protein ligase complex. In vitro catalyzes 'Lys-11'- and 'Lys-48'-linked polyubiquitination. Capable, in vitro, to ubiquitinate histone H2A.</text>
</comment>
<evidence type="ECO:0000256" key="4">
    <source>
        <dbReference type="ARBA" id="ARBA00022840"/>
    </source>
</evidence>
<dbReference type="Proteomes" id="UP000007800">
    <property type="component" value="Unassembled WGS sequence"/>
</dbReference>
<evidence type="ECO:0000256" key="14">
    <source>
        <dbReference type="PROSITE-ProRule" id="PRU10133"/>
    </source>
</evidence>
<protein>
    <recommendedName>
        <fullName evidence="9">Ubiquitin-conjugating enzyme E2 H</fullName>
    </recommendedName>
    <alternativeName>
        <fullName evidence="12">(E3-independent) E2 ubiquitin-conjugating enzyme H</fullName>
    </alternativeName>
    <alternativeName>
        <fullName evidence="10">E2 ubiquitin-conjugating enzyme H</fullName>
    </alternativeName>
    <alternativeName>
        <fullName evidence="13">Ubiquitin carrier protein H</fullName>
    </alternativeName>
    <alternativeName>
        <fullName evidence="11">Ubiquitin-protein ligase H</fullName>
    </alternativeName>
</protein>
<reference evidence="18 19" key="1">
    <citation type="submission" date="2008-07" db="EMBL/GenBank/DDBJ databases">
        <authorList>
            <person name="El-Sayed N."/>
            <person name="Caler E."/>
            <person name="Inman J."/>
            <person name="Amedeo P."/>
            <person name="Hass B."/>
            <person name="Wortman J."/>
        </authorList>
    </citation>
    <scope>NUCLEOTIDE SEQUENCE [LARGE SCALE GENOMIC DNA]</scope>
    <source>
        <strain evidence="19">ATCC 50983 / TXsc</strain>
    </source>
</reference>
<dbReference type="GO" id="GO:0005524">
    <property type="term" value="F:ATP binding"/>
    <property type="evidence" value="ECO:0007669"/>
    <property type="project" value="UniProtKB-UniRule"/>
</dbReference>
<dbReference type="SUPFAM" id="SSF54495">
    <property type="entry name" value="UBC-like"/>
    <property type="match status" value="1"/>
</dbReference>
<proteinExistence type="inferred from homology"/>
<evidence type="ECO:0000313" key="18">
    <source>
        <dbReference type="EMBL" id="EER05564.1"/>
    </source>
</evidence>
<dbReference type="Gene3D" id="3.10.110.10">
    <property type="entry name" value="Ubiquitin Conjugating Enzyme"/>
    <property type="match status" value="1"/>
</dbReference>
<dbReference type="SMART" id="SM00212">
    <property type="entry name" value="UBCc"/>
    <property type="match status" value="1"/>
</dbReference>